<proteinExistence type="predicted"/>
<protein>
    <submittedName>
        <fullName evidence="1">Uncharacterized protein</fullName>
    </submittedName>
</protein>
<dbReference type="EMBL" id="AFQE01000136">
    <property type="protein sequence ID" value="EGQ74675.1"/>
    <property type="molecule type" value="Genomic_DNA"/>
</dbReference>
<dbReference type="AlphaFoldDB" id="A0AA36XJC4"/>
<comment type="caution">
    <text evidence="1">The sequence shown here is derived from an EMBL/GenBank/DDBJ whole genome shotgun (WGS) entry which is preliminary data.</text>
</comment>
<evidence type="ECO:0000313" key="1">
    <source>
        <dbReference type="EMBL" id="EGQ74675.1"/>
    </source>
</evidence>
<evidence type="ECO:0000313" key="2">
    <source>
        <dbReference type="Proteomes" id="UP000004982"/>
    </source>
</evidence>
<accession>A0AA36XJC4</accession>
<reference evidence="1 2" key="1">
    <citation type="submission" date="2011-05" db="EMBL/GenBank/DDBJ databases">
        <authorList>
            <person name="Muzny D."/>
            <person name="Qin X."/>
            <person name="Deng J."/>
            <person name="Jiang H."/>
            <person name="Liu Y."/>
            <person name="Qu J."/>
            <person name="Song X.-Z."/>
            <person name="Zhang L."/>
            <person name="Thornton R."/>
            <person name="Coyle M."/>
            <person name="Francisco L."/>
            <person name="Jackson L."/>
            <person name="Javaid M."/>
            <person name="Korchina V."/>
            <person name="Kovar C."/>
            <person name="Mata R."/>
            <person name="Mathew T."/>
            <person name="Ngo R."/>
            <person name="Nguyen L."/>
            <person name="Nguyen N."/>
            <person name="Okwuonu G."/>
            <person name="Ongeri F."/>
            <person name="Pham C."/>
            <person name="Simmons D."/>
            <person name="Wilczek-Boney K."/>
            <person name="Hale W."/>
            <person name="Jakkamsetti A."/>
            <person name="Pham P."/>
            <person name="Ruth R."/>
            <person name="San Lucas F."/>
            <person name="Warren J."/>
            <person name="Zhang J."/>
            <person name="Zhao Z."/>
            <person name="Zhou C."/>
            <person name="Zhu D."/>
            <person name="Lee S."/>
            <person name="Bess C."/>
            <person name="Blankenburg K."/>
            <person name="Forbes L."/>
            <person name="Fu Q."/>
            <person name="Gubbala S."/>
            <person name="Hirani K."/>
            <person name="Jayaseelan J.C."/>
            <person name="Lara F."/>
            <person name="Munidasa M."/>
            <person name="Palculict T."/>
            <person name="Patil S."/>
            <person name="Pu L.-L."/>
            <person name="Saada N."/>
            <person name="Tang L."/>
            <person name="Weissenberger G."/>
            <person name="Zhu Y."/>
            <person name="Hemphill L."/>
            <person name="Shang Y."/>
            <person name="Youmans B."/>
            <person name="Ayvaz T."/>
            <person name="Ross M."/>
            <person name="Santibanez J."/>
            <person name="Aqrawi P."/>
            <person name="Gross S."/>
            <person name="Joshi V."/>
            <person name="Fowler G."/>
            <person name="Nazareth L."/>
            <person name="Reid J."/>
            <person name="Worley K."/>
            <person name="Petrosino J."/>
            <person name="Highlander S."/>
            <person name="Gibbs R."/>
        </authorList>
    </citation>
    <scope>NUCLEOTIDE SEQUENCE [LARGE SCALE GENOMIC DNA]</scope>
    <source>
        <strain evidence="1 2">ATCC 33926</strain>
    </source>
</reference>
<organism evidence="1 2">
    <name type="scientific">Neisseria macacae ATCC 33926</name>
    <dbReference type="NCBI Taxonomy" id="997348"/>
    <lineage>
        <taxon>Bacteria</taxon>
        <taxon>Pseudomonadati</taxon>
        <taxon>Pseudomonadota</taxon>
        <taxon>Betaproteobacteria</taxon>
        <taxon>Neisseriales</taxon>
        <taxon>Neisseriaceae</taxon>
        <taxon>Neisseria</taxon>
    </lineage>
</organism>
<gene>
    <name evidence="1" type="ORF">HMPREF9418_2731</name>
</gene>
<dbReference type="Proteomes" id="UP000004982">
    <property type="component" value="Unassembled WGS sequence"/>
</dbReference>
<name>A0AA36XJC4_9NEIS</name>
<sequence>MNNGLLLQNQSAARIYSLIADSTKKLIYNKYRPVKRLTTIRYSSKFACHAEK</sequence>